<evidence type="ECO:0000256" key="1">
    <source>
        <dbReference type="SAM" id="Phobius"/>
    </source>
</evidence>
<dbReference type="Proteomes" id="UP001275084">
    <property type="component" value="Unassembled WGS sequence"/>
</dbReference>
<feature type="transmembrane region" description="Helical" evidence="1">
    <location>
        <begin position="87"/>
        <end position="110"/>
    </location>
</feature>
<feature type="transmembrane region" description="Helical" evidence="1">
    <location>
        <begin position="157"/>
        <end position="179"/>
    </location>
</feature>
<name>A0AAJ0MC34_9PEZI</name>
<evidence type="ECO:0000313" key="3">
    <source>
        <dbReference type="Proteomes" id="UP001275084"/>
    </source>
</evidence>
<evidence type="ECO:0000313" key="2">
    <source>
        <dbReference type="EMBL" id="KAK3349088.1"/>
    </source>
</evidence>
<accession>A0AAJ0MC34</accession>
<sequence length="218" mass="23702">MITLIRCRKTWPFILISVWKIVLSTTITSMATHANYLAFGDSMQSRKLAAPFAALANAHLRPDNVSPMRSGTDISTSLKLLREKFRVLLWWTAFYSLGAIVGLVGVIAIVHESMENERLKVITAVFGCVVGLGAAAAVSCVMSGRSELGTGGVGSRVGWSLIAAIGVAIFEMLFLFAFYTDWVLAALAGDMVGLQIPGDNFWSALLYFFAKRLPMLSM</sequence>
<reference evidence="2" key="1">
    <citation type="journal article" date="2023" name="Mol. Phylogenet. Evol.">
        <title>Genome-scale phylogeny and comparative genomics of the fungal order Sordariales.</title>
        <authorList>
            <person name="Hensen N."/>
            <person name="Bonometti L."/>
            <person name="Westerberg I."/>
            <person name="Brannstrom I.O."/>
            <person name="Guillou S."/>
            <person name="Cros-Aarteil S."/>
            <person name="Calhoun S."/>
            <person name="Haridas S."/>
            <person name="Kuo A."/>
            <person name="Mondo S."/>
            <person name="Pangilinan J."/>
            <person name="Riley R."/>
            <person name="LaButti K."/>
            <person name="Andreopoulos B."/>
            <person name="Lipzen A."/>
            <person name="Chen C."/>
            <person name="Yan M."/>
            <person name="Daum C."/>
            <person name="Ng V."/>
            <person name="Clum A."/>
            <person name="Steindorff A."/>
            <person name="Ohm R.A."/>
            <person name="Martin F."/>
            <person name="Silar P."/>
            <person name="Natvig D.O."/>
            <person name="Lalanne C."/>
            <person name="Gautier V."/>
            <person name="Ament-Velasquez S.L."/>
            <person name="Kruys A."/>
            <person name="Hutchinson M.I."/>
            <person name="Powell A.J."/>
            <person name="Barry K."/>
            <person name="Miller A.N."/>
            <person name="Grigoriev I.V."/>
            <person name="Debuchy R."/>
            <person name="Gladieux P."/>
            <person name="Hiltunen Thoren M."/>
            <person name="Johannesson H."/>
        </authorList>
    </citation>
    <scope>NUCLEOTIDE SEQUENCE</scope>
    <source>
        <strain evidence="2">CBS 955.72</strain>
    </source>
</reference>
<dbReference type="AlphaFoldDB" id="A0AAJ0MC34"/>
<reference evidence="2" key="2">
    <citation type="submission" date="2023-06" db="EMBL/GenBank/DDBJ databases">
        <authorList>
            <consortium name="Lawrence Berkeley National Laboratory"/>
            <person name="Haridas S."/>
            <person name="Hensen N."/>
            <person name="Bonometti L."/>
            <person name="Westerberg I."/>
            <person name="Brannstrom I.O."/>
            <person name="Guillou S."/>
            <person name="Cros-Aarteil S."/>
            <person name="Calhoun S."/>
            <person name="Kuo A."/>
            <person name="Mondo S."/>
            <person name="Pangilinan J."/>
            <person name="Riley R."/>
            <person name="Labutti K."/>
            <person name="Andreopoulos B."/>
            <person name="Lipzen A."/>
            <person name="Chen C."/>
            <person name="Yanf M."/>
            <person name="Daum C."/>
            <person name="Ng V."/>
            <person name="Clum A."/>
            <person name="Steindorff A."/>
            <person name="Ohm R."/>
            <person name="Martin F."/>
            <person name="Silar P."/>
            <person name="Natvig D."/>
            <person name="Lalanne C."/>
            <person name="Gautier V."/>
            <person name="Ament-Velasquez S.L."/>
            <person name="Kruys A."/>
            <person name="Hutchinson M.I."/>
            <person name="Powell A.J."/>
            <person name="Barry K."/>
            <person name="Miller A.N."/>
            <person name="Grigoriev I.V."/>
            <person name="Debuchy R."/>
            <person name="Gladieux P."/>
            <person name="Thoren M.H."/>
            <person name="Johannesson H."/>
        </authorList>
    </citation>
    <scope>NUCLEOTIDE SEQUENCE</scope>
    <source>
        <strain evidence="2">CBS 955.72</strain>
    </source>
</reference>
<comment type="caution">
    <text evidence="2">The sequence shown here is derived from an EMBL/GenBank/DDBJ whole genome shotgun (WGS) entry which is preliminary data.</text>
</comment>
<keyword evidence="1" id="KW-0812">Transmembrane</keyword>
<keyword evidence="1" id="KW-1133">Transmembrane helix</keyword>
<keyword evidence="1" id="KW-0472">Membrane</keyword>
<dbReference type="EMBL" id="JAUIQD010000005">
    <property type="protein sequence ID" value="KAK3349088.1"/>
    <property type="molecule type" value="Genomic_DNA"/>
</dbReference>
<keyword evidence="3" id="KW-1185">Reference proteome</keyword>
<feature type="transmembrane region" description="Helical" evidence="1">
    <location>
        <begin position="122"/>
        <end position="145"/>
    </location>
</feature>
<protein>
    <submittedName>
        <fullName evidence="2">Uncharacterized protein</fullName>
    </submittedName>
</protein>
<proteinExistence type="predicted"/>
<gene>
    <name evidence="2" type="ORF">B0T25DRAFT_547173</name>
</gene>
<organism evidence="2 3">
    <name type="scientific">Lasiosphaeria hispida</name>
    <dbReference type="NCBI Taxonomy" id="260671"/>
    <lineage>
        <taxon>Eukaryota</taxon>
        <taxon>Fungi</taxon>
        <taxon>Dikarya</taxon>
        <taxon>Ascomycota</taxon>
        <taxon>Pezizomycotina</taxon>
        <taxon>Sordariomycetes</taxon>
        <taxon>Sordariomycetidae</taxon>
        <taxon>Sordariales</taxon>
        <taxon>Lasiosphaeriaceae</taxon>
        <taxon>Lasiosphaeria</taxon>
    </lineage>
</organism>